<dbReference type="AlphaFoldDB" id="A0AAU9T5I0"/>
<evidence type="ECO:0000256" key="1">
    <source>
        <dbReference type="ARBA" id="ARBA00004479"/>
    </source>
</evidence>
<keyword evidence="3" id="KW-0433">Leucine-rich repeat</keyword>
<dbReference type="FunFam" id="3.80.10.10:FF:000041">
    <property type="entry name" value="LRR receptor-like serine/threonine-protein kinase ERECTA"/>
    <property type="match status" value="1"/>
</dbReference>
<evidence type="ECO:0000256" key="9">
    <source>
        <dbReference type="ARBA" id="ARBA00023170"/>
    </source>
</evidence>
<evidence type="ECO:0000256" key="8">
    <source>
        <dbReference type="ARBA" id="ARBA00023136"/>
    </source>
</evidence>
<keyword evidence="15" id="KW-1185">Reference proteome</keyword>
<evidence type="ECO:0000259" key="12">
    <source>
        <dbReference type="Pfam" id="PF08263"/>
    </source>
</evidence>
<dbReference type="InterPro" id="IPR046956">
    <property type="entry name" value="RLP23-like"/>
</dbReference>
<keyword evidence="9" id="KW-0675">Receptor</keyword>
<evidence type="ECO:0000256" key="5">
    <source>
        <dbReference type="ARBA" id="ARBA00022729"/>
    </source>
</evidence>
<proteinExistence type="inferred from homology"/>
<sequence length="260" mass="29569">MINITRFTEEKKQRKKEPKNMMHSCTQRKRMIWSLCLIFYLSNSILVFASHAKHLCRPNQRDTLWEFKNEFYVEGFHSDGTPVDKKTKSWRNNTDCCSWDGISCNPKKGLVVELDLEDSFLNGPLRYNSSLFRLQHLQSLNLGNNNLSGILPDSIGNLKYLKVLSLGRCNFIGKIPSSLGNLSYLTNLDLSVNGFTGELPYSMGSLIKLTELDLKSTKLSGKFPNVLLNLSELTLINLASNEMIKFGNSGGYVYYLRCCI</sequence>
<dbReference type="PANTHER" id="PTHR48061">
    <property type="entry name" value="LEUCINE-RICH REPEAT RECEPTOR PROTEIN KINASE EMS1-LIKE-RELATED"/>
    <property type="match status" value="1"/>
</dbReference>
<dbReference type="InterPro" id="IPR013210">
    <property type="entry name" value="LRR_N_plant-typ"/>
</dbReference>
<comment type="similarity">
    <text evidence="2">Belongs to the RLP family.</text>
</comment>
<dbReference type="InterPro" id="IPR032675">
    <property type="entry name" value="LRR_dom_sf"/>
</dbReference>
<feature type="domain" description="Disease resistance R13L4/SHOC-2-like LRR" evidence="13">
    <location>
        <begin position="114"/>
        <end position="241"/>
    </location>
</feature>
<dbReference type="PANTHER" id="PTHR48061:SF12">
    <property type="entry name" value="DISEASE RESISTANCE LIKE PROTEIN"/>
    <property type="match status" value="1"/>
</dbReference>
<dbReference type="Proteomes" id="UP000836841">
    <property type="component" value="Chromosome 7"/>
</dbReference>
<evidence type="ECO:0000256" key="4">
    <source>
        <dbReference type="ARBA" id="ARBA00022692"/>
    </source>
</evidence>
<dbReference type="Pfam" id="PF23598">
    <property type="entry name" value="LRR_14"/>
    <property type="match status" value="1"/>
</dbReference>
<feature type="domain" description="Leucine-rich repeat-containing N-terminal plant-type" evidence="12">
    <location>
        <begin position="59"/>
        <end position="105"/>
    </location>
</feature>
<dbReference type="Pfam" id="PF08263">
    <property type="entry name" value="LRRNT_2"/>
    <property type="match status" value="1"/>
</dbReference>
<feature type="non-terminal residue" evidence="14">
    <location>
        <position position="260"/>
    </location>
</feature>
<evidence type="ECO:0000313" key="14">
    <source>
        <dbReference type="EMBL" id="CAH2079305.1"/>
    </source>
</evidence>
<keyword evidence="4" id="KW-0812">Transmembrane</keyword>
<dbReference type="EMBL" id="OU466863">
    <property type="protein sequence ID" value="CAH2079305.1"/>
    <property type="molecule type" value="Genomic_DNA"/>
</dbReference>
<dbReference type="InterPro" id="IPR055414">
    <property type="entry name" value="LRR_R13L4/SHOC2-like"/>
</dbReference>
<evidence type="ECO:0000313" key="15">
    <source>
        <dbReference type="Proteomes" id="UP000836841"/>
    </source>
</evidence>
<keyword evidence="8" id="KW-0472">Membrane</keyword>
<keyword evidence="5" id="KW-0732">Signal</keyword>
<protein>
    <recommendedName>
        <fullName evidence="16">Leucine-rich repeat-containing N-terminal plant-type domain-containing protein</fullName>
    </recommendedName>
</protein>
<keyword evidence="6" id="KW-0677">Repeat</keyword>
<evidence type="ECO:0000256" key="6">
    <source>
        <dbReference type="ARBA" id="ARBA00022737"/>
    </source>
</evidence>
<gene>
    <name evidence="14" type="ORF">TAV2_LOCUS25935</name>
</gene>
<evidence type="ECO:0000256" key="11">
    <source>
        <dbReference type="SAM" id="MobiDB-lite"/>
    </source>
</evidence>
<dbReference type="GO" id="GO:0016020">
    <property type="term" value="C:membrane"/>
    <property type="evidence" value="ECO:0007669"/>
    <property type="project" value="UniProtKB-SubCell"/>
</dbReference>
<dbReference type="SUPFAM" id="SSF52058">
    <property type="entry name" value="L domain-like"/>
    <property type="match status" value="1"/>
</dbReference>
<evidence type="ECO:0000256" key="2">
    <source>
        <dbReference type="ARBA" id="ARBA00009592"/>
    </source>
</evidence>
<reference evidence="14 15" key="1">
    <citation type="submission" date="2022-03" db="EMBL/GenBank/DDBJ databases">
        <authorList>
            <person name="Nunn A."/>
            <person name="Chopra R."/>
            <person name="Nunn A."/>
            <person name="Contreras Garrido A."/>
        </authorList>
    </citation>
    <scope>NUCLEOTIDE SEQUENCE [LARGE SCALE GENOMIC DNA]</scope>
</reference>
<keyword evidence="7" id="KW-1133">Transmembrane helix</keyword>
<evidence type="ECO:0000259" key="13">
    <source>
        <dbReference type="Pfam" id="PF23598"/>
    </source>
</evidence>
<evidence type="ECO:0000256" key="3">
    <source>
        <dbReference type="ARBA" id="ARBA00022614"/>
    </source>
</evidence>
<organism evidence="14 15">
    <name type="scientific">Thlaspi arvense</name>
    <name type="common">Field penny-cress</name>
    <dbReference type="NCBI Taxonomy" id="13288"/>
    <lineage>
        <taxon>Eukaryota</taxon>
        <taxon>Viridiplantae</taxon>
        <taxon>Streptophyta</taxon>
        <taxon>Embryophyta</taxon>
        <taxon>Tracheophyta</taxon>
        <taxon>Spermatophyta</taxon>
        <taxon>Magnoliopsida</taxon>
        <taxon>eudicotyledons</taxon>
        <taxon>Gunneridae</taxon>
        <taxon>Pentapetalae</taxon>
        <taxon>rosids</taxon>
        <taxon>malvids</taxon>
        <taxon>Brassicales</taxon>
        <taxon>Brassicaceae</taxon>
        <taxon>Thlaspideae</taxon>
        <taxon>Thlaspi</taxon>
    </lineage>
</organism>
<evidence type="ECO:0008006" key="16">
    <source>
        <dbReference type="Google" id="ProtNLM"/>
    </source>
</evidence>
<evidence type="ECO:0000256" key="10">
    <source>
        <dbReference type="ARBA" id="ARBA00023180"/>
    </source>
</evidence>
<feature type="region of interest" description="Disordered" evidence="11">
    <location>
        <begin position="1"/>
        <end position="21"/>
    </location>
</feature>
<accession>A0AAU9T5I0</accession>
<keyword evidence="10" id="KW-0325">Glycoprotein</keyword>
<evidence type="ECO:0000256" key="7">
    <source>
        <dbReference type="ARBA" id="ARBA00022989"/>
    </source>
</evidence>
<comment type="subcellular location">
    <subcellularLocation>
        <location evidence="1">Membrane</location>
        <topology evidence="1">Single-pass type I membrane protein</topology>
    </subcellularLocation>
</comment>
<dbReference type="Gene3D" id="3.80.10.10">
    <property type="entry name" value="Ribonuclease Inhibitor"/>
    <property type="match status" value="1"/>
</dbReference>
<name>A0AAU9T5I0_THLAR</name>